<keyword evidence="3" id="KW-1185">Reference proteome</keyword>
<dbReference type="InterPro" id="IPR009563">
    <property type="entry name" value="SSSCA1"/>
</dbReference>
<comment type="caution">
    <text evidence="2">The sequence shown here is derived from an EMBL/GenBank/DDBJ whole genome shotgun (WGS) entry which is preliminary data.</text>
</comment>
<gene>
    <name evidence="2" type="ORF">ACFPJ5_15185</name>
</gene>
<dbReference type="InterPro" id="IPR051888">
    <property type="entry name" value="UPF0148_domain"/>
</dbReference>
<feature type="region of interest" description="Disordered" evidence="1">
    <location>
        <begin position="1"/>
        <end position="30"/>
    </location>
</feature>
<sequence>MSDFDREAAREELREKFERDNEKRKTTQRMSELLLKGATMTNRHCDTCGDPIFRYQGQEFCPTCQNASVDGGPDSVQDAPDTEASSVESATDSTAQATDATDGTANRAADDASVPVEPASPDEAGATPADRRTQTPVDQPQPSTADHQRPTATPDPQQATPPAESPTPGSETAEPQPAPLAGDTADLDTARASLVRTVTRYSREAESADDPRRAKELLSVAHEAAETLAALDHTR</sequence>
<feature type="compositionally biased region" description="Basic and acidic residues" evidence="1">
    <location>
        <begin position="1"/>
        <end position="25"/>
    </location>
</feature>
<proteinExistence type="predicted"/>
<dbReference type="PANTHER" id="PTHR16537:SF1">
    <property type="entry name" value="PROTEIN ZNRD2"/>
    <property type="match status" value="1"/>
</dbReference>
<dbReference type="PANTHER" id="PTHR16537">
    <property type="entry name" value="SJOEGREN SYNDROME/SCLERODERMA AUTOANTIGEN 1"/>
    <property type="match status" value="1"/>
</dbReference>
<dbReference type="Proteomes" id="UP001596201">
    <property type="component" value="Unassembled WGS sequence"/>
</dbReference>
<protein>
    <submittedName>
        <fullName evidence="2">Sjogren's syndrome/scleroderma autoantigen 1 family protein</fullName>
    </submittedName>
</protein>
<reference evidence="2 3" key="1">
    <citation type="journal article" date="2019" name="Int. J. Syst. Evol. Microbiol.">
        <title>The Global Catalogue of Microorganisms (GCM) 10K type strain sequencing project: providing services to taxonomists for standard genome sequencing and annotation.</title>
        <authorList>
            <consortium name="The Broad Institute Genomics Platform"/>
            <consortium name="The Broad Institute Genome Sequencing Center for Infectious Disease"/>
            <person name="Wu L."/>
            <person name="Ma J."/>
        </authorList>
    </citation>
    <scope>NUCLEOTIDE SEQUENCE [LARGE SCALE GENOMIC DNA]</scope>
    <source>
        <strain evidence="2 3">CGMCC 1.12237</strain>
    </source>
</reference>
<dbReference type="AlphaFoldDB" id="A0ABD5REN6"/>
<evidence type="ECO:0000256" key="1">
    <source>
        <dbReference type="SAM" id="MobiDB-lite"/>
    </source>
</evidence>
<dbReference type="Pfam" id="PF06677">
    <property type="entry name" value="Auto_anti-p27"/>
    <property type="match status" value="1"/>
</dbReference>
<organism evidence="2 3">
    <name type="scientific">Salinirubrum litoreum</name>
    <dbReference type="NCBI Taxonomy" id="1126234"/>
    <lineage>
        <taxon>Archaea</taxon>
        <taxon>Methanobacteriati</taxon>
        <taxon>Methanobacteriota</taxon>
        <taxon>Stenosarchaea group</taxon>
        <taxon>Halobacteria</taxon>
        <taxon>Halobacteriales</taxon>
        <taxon>Haloferacaceae</taxon>
        <taxon>Salinirubrum</taxon>
    </lineage>
</organism>
<dbReference type="EMBL" id="JBHSKX010000002">
    <property type="protein sequence ID" value="MFC5368272.1"/>
    <property type="molecule type" value="Genomic_DNA"/>
</dbReference>
<feature type="region of interest" description="Disordered" evidence="1">
    <location>
        <begin position="63"/>
        <end position="193"/>
    </location>
</feature>
<feature type="compositionally biased region" description="Polar residues" evidence="1">
    <location>
        <begin position="134"/>
        <end position="145"/>
    </location>
</feature>
<accession>A0ABD5REN6</accession>
<evidence type="ECO:0000313" key="2">
    <source>
        <dbReference type="EMBL" id="MFC5368272.1"/>
    </source>
</evidence>
<name>A0ABD5REN6_9EURY</name>
<evidence type="ECO:0000313" key="3">
    <source>
        <dbReference type="Proteomes" id="UP001596201"/>
    </source>
</evidence>
<feature type="compositionally biased region" description="Low complexity" evidence="1">
    <location>
        <begin position="150"/>
        <end position="162"/>
    </location>
</feature>
<feature type="compositionally biased region" description="Low complexity" evidence="1">
    <location>
        <begin position="90"/>
        <end position="105"/>
    </location>
</feature>
<dbReference type="RefSeq" id="WP_227230530.1">
    <property type="nucleotide sequence ID" value="NZ_JAJCVJ010000002.1"/>
</dbReference>